<dbReference type="Proteomes" id="UP000076532">
    <property type="component" value="Unassembled WGS sequence"/>
</dbReference>
<organism evidence="1 2">
    <name type="scientific">Athelia psychrophila</name>
    <dbReference type="NCBI Taxonomy" id="1759441"/>
    <lineage>
        <taxon>Eukaryota</taxon>
        <taxon>Fungi</taxon>
        <taxon>Dikarya</taxon>
        <taxon>Basidiomycota</taxon>
        <taxon>Agaricomycotina</taxon>
        <taxon>Agaricomycetes</taxon>
        <taxon>Agaricomycetidae</taxon>
        <taxon>Atheliales</taxon>
        <taxon>Atheliaceae</taxon>
        <taxon>Athelia</taxon>
    </lineage>
</organism>
<reference evidence="1 2" key="1">
    <citation type="journal article" date="2016" name="Mol. Biol. Evol.">
        <title>Comparative Genomics of Early-Diverging Mushroom-Forming Fungi Provides Insights into the Origins of Lignocellulose Decay Capabilities.</title>
        <authorList>
            <person name="Nagy L.G."/>
            <person name="Riley R."/>
            <person name="Tritt A."/>
            <person name="Adam C."/>
            <person name="Daum C."/>
            <person name="Floudas D."/>
            <person name="Sun H."/>
            <person name="Yadav J.S."/>
            <person name="Pangilinan J."/>
            <person name="Larsson K.H."/>
            <person name="Matsuura K."/>
            <person name="Barry K."/>
            <person name="Labutti K."/>
            <person name="Kuo R."/>
            <person name="Ohm R.A."/>
            <person name="Bhattacharya S.S."/>
            <person name="Shirouzu T."/>
            <person name="Yoshinaga Y."/>
            <person name="Martin F.M."/>
            <person name="Grigoriev I.V."/>
            <person name="Hibbett D.S."/>
        </authorList>
    </citation>
    <scope>NUCLEOTIDE SEQUENCE [LARGE SCALE GENOMIC DNA]</scope>
    <source>
        <strain evidence="1 2">CBS 109695</strain>
    </source>
</reference>
<gene>
    <name evidence="1" type="ORF">FIBSPDRAFT_710927</name>
</gene>
<feature type="non-terminal residue" evidence="1">
    <location>
        <position position="1"/>
    </location>
</feature>
<dbReference type="OrthoDB" id="3060267at2759"/>
<name>A0A165X8M0_9AGAM</name>
<evidence type="ECO:0000313" key="1">
    <source>
        <dbReference type="EMBL" id="KZP08309.1"/>
    </source>
</evidence>
<feature type="non-terminal residue" evidence="1">
    <location>
        <position position="110"/>
    </location>
</feature>
<evidence type="ECO:0000313" key="2">
    <source>
        <dbReference type="Proteomes" id="UP000076532"/>
    </source>
</evidence>
<evidence type="ECO:0008006" key="3">
    <source>
        <dbReference type="Google" id="ProtNLM"/>
    </source>
</evidence>
<sequence>LPPGFKTPRISEPGKYSGDYDHQKFMDWLHDLLNWQRASNMGGPDMDATRINFLGIYLSGAANDWFFMEIDNPRRHQDDSIKFSDCICAMHRRFVRTATANNAVAEYDAV</sequence>
<dbReference type="AlphaFoldDB" id="A0A165X8M0"/>
<proteinExistence type="predicted"/>
<protein>
    <recommendedName>
        <fullName evidence="3">Retrotransposon gag domain-containing protein</fullName>
    </recommendedName>
</protein>
<keyword evidence="2" id="KW-1185">Reference proteome</keyword>
<accession>A0A165X8M0</accession>
<dbReference type="EMBL" id="KV417725">
    <property type="protein sequence ID" value="KZP08309.1"/>
    <property type="molecule type" value="Genomic_DNA"/>
</dbReference>